<keyword evidence="2" id="KW-1185">Reference proteome</keyword>
<evidence type="ECO:0000313" key="2">
    <source>
        <dbReference type="Proteomes" id="UP000054783"/>
    </source>
</evidence>
<organism evidence="1 2">
    <name type="scientific">Trichinella patagoniensis</name>
    <dbReference type="NCBI Taxonomy" id="990121"/>
    <lineage>
        <taxon>Eukaryota</taxon>
        <taxon>Metazoa</taxon>
        <taxon>Ecdysozoa</taxon>
        <taxon>Nematoda</taxon>
        <taxon>Enoplea</taxon>
        <taxon>Dorylaimia</taxon>
        <taxon>Trichinellida</taxon>
        <taxon>Trichinellidae</taxon>
        <taxon>Trichinella</taxon>
    </lineage>
</organism>
<proteinExistence type="predicted"/>
<gene>
    <name evidence="1" type="ORF">T12_7575</name>
</gene>
<dbReference type="AlphaFoldDB" id="A0A0V1A8M0"/>
<comment type="caution">
    <text evidence="1">The sequence shown here is derived from an EMBL/GenBank/DDBJ whole genome shotgun (WGS) entry which is preliminary data.</text>
</comment>
<accession>A0A0V1A8M0</accession>
<protein>
    <submittedName>
        <fullName evidence="1">Uncharacterized protein</fullName>
    </submittedName>
</protein>
<dbReference type="EMBL" id="JYDQ01000019">
    <property type="protein sequence ID" value="KRY21093.1"/>
    <property type="molecule type" value="Genomic_DNA"/>
</dbReference>
<name>A0A0V1A8M0_9BILA</name>
<evidence type="ECO:0000313" key="1">
    <source>
        <dbReference type="EMBL" id="KRY21093.1"/>
    </source>
</evidence>
<dbReference type="Proteomes" id="UP000054783">
    <property type="component" value="Unassembled WGS sequence"/>
</dbReference>
<sequence length="79" mass="8890">MKSNFDGVKVLIFNAAYFIRTGKRAIKCSHLITFFDSSNISLARSWLASKCQELPLAYTKHASQVTLEAINNLLLENVK</sequence>
<reference evidence="1 2" key="1">
    <citation type="submission" date="2015-01" db="EMBL/GenBank/DDBJ databases">
        <title>Evolution of Trichinella species and genotypes.</title>
        <authorList>
            <person name="Korhonen P.K."/>
            <person name="Edoardo P."/>
            <person name="Giuseppe L.R."/>
            <person name="Gasser R.B."/>
        </authorList>
    </citation>
    <scope>NUCLEOTIDE SEQUENCE [LARGE SCALE GENOMIC DNA]</scope>
    <source>
        <strain evidence="1">ISS2496</strain>
    </source>
</reference>